<dbReference type="InterPro" id="IPR037212">
    <property type="entry name" value="Med7/Med21-like"/>
</dbReference>
<comment type="function">
    <text evidence="8">Component of the Mediator complex, a coactivator involved in the regulated transcription of nearly all RNA polymerase II-dependent genes. Mediator functions as a bridge to convey information from gene-specific regulatory proteins to the basal RNA polymerase II transcription machinery.</text>
</comment>
<sequence length="273" mass="30563">MAANDEPPPEQIMDMASPFPAPPSHYTRYTMHNLHLLALLNERTTDVSNWNQKDVLSDQKDVPDWSLTQLEKPRVDWILDEPEPFYTVFGQPWPLRDRHSSIAEHGGTQLYPPDPSVDRRPALLSILRSLLVAYSNLISTALIPPISGGYEAWNTQADWLTTLAQNLMGAANELRPMQARANLESMMKRQLELRKQETAAIHAKCDELEAKLEGMRATAKAIALAKNSTFKVQPWPPSSSDSSIHPSTSQTNMSESAPVVGLTEVLRWAEELS</sequence>
<organism evidence="10 11">
    <name type="scientific">Hohenbuehelia grisea</name>
    <dbReference type="NCBI Taxonomy" id="104357"/>
    <lineage>
        <taxon>Eukaryota</taxon>
        <taxon>Fungi</taxon>
        <taxon>Dikarya</taxon>
        <taxon>Basidiomycota</taxon>
        <taxon>Agaricomycotina</taxon>
        <taxon>Agaricomycetes</taxon>
        <taxon>Agaricomycetidae</taxon>
        <taxon>Agaricales</taxon>
        <taxon>Pleurotineae</taxon>
        <taxon>Pleurotaceae</taxon>
        <taxon>Hohenbuehelia</taxon>
    </lineage>
</organism>
<evidence type="ECO:0000256" key="1">
    <source>
        <dbReference type="ARBA" id="ARBA00004123"/>
    </source>
</evidence>
<reference evidence="11" key="1">
    <citation type="submission" date="2024-06" db="EMBL/GenBank/DDBJ databases">
        <title>Multi-omics analyses provide insights into the biosynthesis of the anticancer antibiotic pleurotin in Hohenbuehelia grisea.</title>
        <authorList>
            <person name="Weaver J.A."/>
            <person name="Alberti F."/>
        </authorList>
    </citation>
    <scope>NUCLEOTIDE SEQUENCE [LARGE SCALE GENOMIC DNA]</scope>
    <source>
        <strain evidence="11">T-177</strain>
    </source>
</reference>
<dbReference type="PANTHER" id="PTHR21428:SF11">
    <property type="entry name" value="MEDIATOR OF RNA POLYMERASE II TRANSCRIPTION SUBUNIT 7"/>
    <property type="match status" value="1"/>
</dbReference>
<dbReference type="Gene3D" id="6.10.140.200">
    <property type="match status" value="1"/>
</dbReference>
<evidence type="ECO:0000256" key="2">
    <source>
        <dbReference type="ARBA" id="ARBA00009994"/>
    </source>
</evidence>
<evidence type="ECO:0000256" key="4">
    <source>
        <dbReference type="ARBA" id="ARBA00023015"/>
    </source>
</evidence>
<accession>A0ABR3J7W1</accession>
<dbReference type="EMBL" id="JASNQZ010000011">
    <property type="protein sequence ID" value="KAL0951461.1"/>
    <property type="molecule type" value="Genomic_DNA"/>
</dbReference>
<dbReference type="PANTHER" id="PTHR21428">
    <property type="entry name" value="MEDIATOR OF RNA POLYMERASE II TRANSCRIPTION SUBUNIT 7"/>
    <property type="match status" value="1"/>
</dbReference>
<keyword evidence="5 8" id="KW-0010">Activator</keyword>
<dbReference type="InterPro" id="IPR009244">
    <property type="entry name" value="Mediatior_Med7"/>
</dbReference>
<evidence type="ECO:0000256" key="5">
    <source>
        <dbReference type="ARBA" id="ARBA00023159"/>
    </source>
</evidence>
<keyword evidence="4 8" id="KW-0805">Transcription regulation</keyword>
<evidence type="ECO:0000313" key="10">
    <source>
        <dbReference type="EMBL" id="KAL0951461.1"/>
    </source>
</evidence>
<dbReference type="SUPFAM" id="SSF140718">
    <property type="entry name" value="Mediator hinge subcomplex-like"/>
    <property type="match status" value="1"/>
</dbReference>
<keyword evidence="11" id="KW-1185">Reference proteome</keyword>
<name>A0ABR3J7W1_9AGAR</name>
<evidence type="ECO:0000256" key="9">
    <source>
        <dbReference type="SAM" id="MobiDB-lite"/>
    </source>
</evidence>
<proteinExistence type="inferred from homology"/>
<keyword evidence="6 8" id="KW-0804">Transcription</keyword>
<gene>
    <name evidence="10" type="ORF">HGRIS_008149</name>
</gene>
<feature type="region of interest" description="Disordered" evidence="9">
    <location>
        <begin position="231"/>
        <end position="257"/>
    </location>
</feature>
<dbReference type="Gene3D" id="6.10.140.1520">
    <property type="match status" value="1"/>
</dbReference>
<protein>
    <recommendedName>
        <fullName evidence="3 8">Mediator of RNA polymerase II transcription subunit 7</fullName>
    </recommendedName>
</protein>
<dbReference type="Proteomes" id="UP001556367">
    <property type="component" value="Unassembled WGS sequence"/>
</dbReference>
<keyword evidence="7 8" id="KW-0539">Nucleus</keyword>
<dbReference type="InterPro" id="IPR044888">
    <property type="entry name" value="Mediatior_Med7_sf"/>
</dbReference>
<evidence type="ECO:0000256" key="3">
    <source>
        <dbReference type="ARBA" id="ARBA00020631"/>
    </source>
</evidence>
<evidence type="ECO:0000256" key="7">
    <source>
        <dbReference type="ARBA" id="ARBA00023242"/>
    </source>
</evidence>
<comment type="subcellular location">
    <subcellularLocation>
        <location evidence="1 8">Nucleus</location>
    </subcellularLocation>
</comment>
<evidence type="ECO:0000313" key="11">
    <source>
        <dbReference type="Proteomes" id="UP001556367"/>
    </source>
</evidence>
<evidence type="ECO:0000256" key="8">
    <source>
        <dbReference type="RuleBase" id="RU364060"/>
    </source>
</evidence>
<dbReference type="Pfam" id="PF05983">
    <property type="entry name" value="Med7"/>
    <property type="match status" value="1"/>
</dbReference>
<comment type="similarity">
    <text evidence="2 8">Belongs to the Mediator complex subunit 7 family.</text>
</comment>
<comment type="caution">
    <text evidence="10">The sequence shown here is derived from an EMBL/GenBank/DDBJ whole genome shotgun (WGS) entry which is preliminary data.</text>
</comment>
<feature type="compositionally biased region" description="Low complexity" evidence="9">
    <location>
        <begin position="238"/>
        <end position="249"/>
    </location>
</feature>
<evidence type="ECO:0000256" key="6">
    <source>
        <dbReference type="ARBA" id="ARBA00023163"/>
    </source>
</evidence>
<comment type="subunit">
    <text evidence="8">Component of the Mediator complex.</text>
</comment>